<dbReference type="Proteomes" id="UP000635606">
    <property type="component" value="Unassembled WGS sequence"/>
</dbReference>
<gene>
    <name evidence="1" type="ORF">Voc01_011630</name>
</gene>
<evidence type="ECO:0000313" key="1">
    <source>
        <dbReference type="EMBL" id="GIJ66246.1"/>
    </source>
</evidence>
<proteinExistence type="predicted"/>
<accession>A0A8J3ZRN1</accession>
<comment type="caution">
    <text evidence="1">The sequence shown here is derived from an EMBL/GenBank/DDBJ whole genome shotgun (WGS) entry which is preliminary data.</text>
</comment>
<organism evidence="1 2">
    <name type="scientific">Virgisporangium ochraceum</name>
    <dbReference type="NCBI Taxonomy" id="65505"/>
    <lineage>
        <taxon>Bacteria</taxon>
        <taxon>Bacillati</taxon>
        <taxon>Actinomycetota</taxon>
        <taxon>Actinomycetes</taxon>
        <taxon>Micromonosporales</taxon>
        <taxon>Micromonosporaceae</taxon>
        <taxon>Virgisporangium</taxon>
    </lineage>
</organism>
<keyword evidence="2" id="KW-1185">Reference proteome</keyword>
<name>A0A8J3ZRN1_9ACTN</name>
<dbReference type="RefSeq" id="WP_239159980.1">
    <property type="nucleotide sequence ID" value="NZ_BOPH01000017.1"/>
</dbReference>
<evidence type="ECO:0000313" key="2">
    <source>
        <dbReference type="Proteomes" id="UP000635606"/>
    </source>
</evidence>
<dbReference type="AlphaFoldDB" id="A0A8J3ZRN1"/>
<sequence length="110" mass="11823">MDLLTWLAQVLPEPHTVELEPYQGSSGRGDVYGDPVTVTCFVDQKRRLVRAPNGSQVVSSTTVFAPLDTSCPPRSRVTLPDGHTALVIGTAQRRAAGVAEAAEHLEITLE</sequence>
<reference evidence="1" key="1">
    <citation type="submission" date="2021-01" db="EMBL/GenBank/DDBJ databases">
        <title>Whole genome shotgun sequence of Virgisporangium ochraceum NBRC 16418.</title>
        <authorList>
            <person name="Komaki H."/>
            <person name="Tamura T."/>
        </authorList>
    </citation>
    <scope>NUCLEOTIDE SEQUENCE</scope>
    <source>
        <strain evidence="1">NBRC 16418</strain>
    </source>
</reference>
<dbReference type="EMBL" id="BOPH01000017">
    <property type="protein sequence ID" value="GIJ66246.1"/>
    <property type="molecule type" value="Genomic_DNA"/>
</dbReference>
<protein>
    <submittedName>
        <fullName evidence="1">Uncharacterized protein</fullName>
    </submittedName>
</protein>